<accession>A0A916TGN1</accession>
<dbReference type="AlphaFoldDB" id="A0A916TGN1"/>
<keyword evidence="1" id="KW-0378">Hydrolase</keyword>
<dbReference type="Proteomes" id="UP000621454">
    <property type="component" value="Unassembled WGS sequence"/>
</dbReference>
<dbReference type="EMBL" id="BMGC01000029">
    <property type="protein sequence ID" value="GGB41752.1"/>
    <property type="molecule type" value="Genomic_DNA"/>
</dbReference>
<comment type="caution">
    <text evidence="3">The sequence shown here is derived from an EMBL/GenBank/DDBJ whole genome shotgun (WGS) entry which is preliminary data.</text>
</comment>
<evidence type="ECO:0000256" key="1">
    <source>
        <dbReference type="ARBA" id="ARBA00022801"/>
    </source>
</evidence>
<dbReference type="InterPro" id="IPR029058">
    <property type="entry name" value="AB_hydrolase_fold"/>
</dbReference>
<dbReference type="InterPro" id="IPR013094">
    <property type="entry name" value="AB_hydrolase_3"/>
</dbReference>
<dbReference type="GO" id="GO:0016787">
    <property type="term" value="F:hydrolase activity"/>
    <property type="evidence" value="ECO:0007669"/>
    <property type="project" value="UniProtKB-KW"/>
</dbReference>
<protein>
    <submittedName>
        <fullName evidence="3">Esterase</fullName>
    </submittedName>
</protein>
<dbReference type="PANTHER" id="PTHR48081">
    <property type="entry name" value="AB HYDROLASE SUPERFAMILY PROTEIN C4A8.06C"/>
    <property type="match status" value="1"/>
</dbReference>
<dbReference type="RefSeq" id="WP_188587556.1">
    <property type="nucleotide sequence ID" value="NZ_BMGC01000029.1"/>
</dbReference>
<organism evidence="3 4">
    <name type="scientific">Gordonia jinhuaensis</name>
    <dbReference type="NCBI Taxonomy" id="1517702"/>
    <lineage>
        <taxon>Bacteria</taxon>
        <taxon>Bacillati</taxon>
        <taxon>Actinomycetota</taxon>
        <taxon>Actinomycetes</taxon>
        <taxon>Mycobacteriales</taxon>
        <taxon>Gordoniaceae</taxon>
        <taxon>Gordonia</taxon>
    </lineage>
</organism>
<name>A0A916TGN1_9ACTN</name>
<keyword evidence="4" id="KW-1185">Reference proteome</keyword>
<dbReference type="Pfam" id="PF07859">
    <property type="entry name" value="Abhydrolase_3"/>
    <property type="match status" value="1"/>
</dbReference>
<evidence type="ECO:0000313" key="4">
    <source>
        <dbReference type="Proteomes" id="UP000621454"/>
    </source>
</evidence>
<gene>
    <name evidence="3" type="ORF">GCM10011489_31670</name>
</gene>
<dbReference type="InterPro" id="IPR050300">
    <property type="entry name" value="GDXG_lipolytic_enzyme"/>
</dbReference>
<evidence type="ECO:0000313" key="3">
    <source>
        <dbReference type="EMBL" id="GGB41752.1"/>
    </source>
</evidence>
<reference evidence="3" key="1">
    <citation type="journal article" date="2014" name="Int. J. Syst. Evol. Microbiol.">
        <title>Complete genome sequence of Corynebacterium casei LMG S-19264T (=DSM 44701T), isolated from a smear-ripened cheese.</title>
        <authorList>
            <consortium name="US DOE Joint Genome Institute (JGI-PGF)"/>
            <person name="Walter F."/>
            <person name="Albersmeier A."/>
            <person name="Kalinowski J."/>
            <person name="Ruckert C."/>
        </authorList>
    </citation>
    <scope>NUCLEOTIDE SEQUENCE</scope>
    <source>
        <strain evidence="3">CGMCC 1.12827</strain>
    </source>
</reference>
<evidence type="ECO:0000259" key="2">
    <source>
        <dbReference type="Pfam" id="PF07859"/>
    </source>
</evidence>
<dbReference type="PANTHER" id="PTHR48081:SF8">
    <property type="entry name" value="ALPHA_BETA HYDROLASE FOLD-3 DOMAIN-CONTAINING PROTEIN-RELATED"/>
    <property type="match status" value="1"/>
</dbReference>
<dbReference type="Gene3D" id="3.40.50.1820">
    <property type="entry name" value="alpha/beta hydrolase"/>
    <property type="match status" value="1"/>
</dbReference>
<sequence length="310" mass="33865">MSDHVTDVPTDPRLTDPQVARHVAAIYRSRTGAPPADIHEKRERAQKVRLADDDQVWTRDVMVTGGAGDQAARWYFPTEKRSGTVTVFFHGGGWAMGDLESNDALTRELVARSGSIILSVDYRLAPENPFPAALDDATAALGWLHEDPIGRDADRLVVAGHSAGGNLAAALALRSRDGSAAHIDAQLLMCPVLDCDLDRPSYHEFASGLLLTRDEMVEYWDMYHPRLQGRDHPDLSPLRAESLRGLAPATLIVGGADPLRDEGIAYARRLEADGVETVCHVQPSAPHLFLTFPPMEARDRSLEVAADALR</sequence>
<dbReference type="SUPFAM" id="SSF53474">
    <property type="entry name" value="alpha/beta-Hydrolases"/>
    <property type="match status" value="1"/>
</dbReference>
<proteinExistence type="predicted"/>
<feature type="domain" description="Alpha/beta hydrolase fold-3" evidence="2">
    <location>
        <begin position="87"/>
        <end position="290"/>
    </location>
</feature>
<reference evidence="3" key="2">
    <citation type="submission" date="2020-09" db="EMBL/GenBank/DDBJ databases">
        <authorList>
            <person name="Sun Q."/>
            <person name="Zhou Y."/>
        </authorList>
    </citation>
    <scope>NUCLEOTIDE SEQUENCE</scope>
    <source>
        <strain evidence="3">CGMCC 1.12827</strain>
    </source>
</reference>